<dbReference type="Gene3D" id="3.10.129.10">
    <property type="entry name" value="Hotdog Thioesterase"/>
    <property type="match status" value="1"/>
</dbReference>
<proteinExistence type="predicted"/>
<dbReference type="Proteomes" id="UP000261082">
    <property type="component" value="Unassembled WGS sequence"/>
</dbReference>
<sequence>MKELRFPITDPFVLEELLPQRQPMIMVDALMYYDKKSLVSELTISEENIFVADGFLSETGLLEHIAQSVALHTGYTEYLEEKPTKEGYIGAIKKAEILKTPAINKTIETEVKIIHAAIGITLVKTITKLEQEVIATTEMKTMLKP</sequence>
<dbReference type="OrthoDB" id="2922403at2"/>
<keyword evidence="2" id="KW-1185">Reference proteome</keyword>
<organism evidence="1 2">
    <name type="scientific">Marixanthomonas ophiurae</name>
    <dbReference type="NCBI Taxonomy" id="387659"/>
    <lineage>
        <taxon>Bacteria</taxon>
        <taxon>Pseudomonadati</taxon>
        <taxon>Bacteroidota</taxon>
        <taxon>Flavobacteriia</taxon>
        <taxon>Flavobacteriales</taxon>
        <taxon>Flavobacteriaceae</taxon>
        <taxon>Marixanthomonas</taxon>
    </lineage>
</organism>
<gene>
    <name evidence="1" type="ORF">DZ858_05790</name>
</gene>
<accession>A0A3E1QBR6</accession>
<evidence type="ECO:0008006" key="3">
    <source>
        <dbReference type="Google" id="ProtNLM"/>
    </source>
</evidence>
<dbReference type="Pfam" id="PF22817">
    <property type="entry name" value="ApeP-like"/>
    <property type="match status" value="1"/>
</dbReference>
<name>A0A3E1QBR6_9FLAO</name>
<dbReference type="InterPro" id="IPR016776">
    <property type="entry name" value="ApeP-like_dehydratase"/>
</dbReference>
<dbReference type="AlphaFoldDB" id="A0A3E1QBR6"/>
<dbReference type="EMBL" id="QVID01000001">
    <property type="protein sequence ID" value="RFN59571.1"/>
    <property type="molecule type" value="Genomic_DNA"/>
</dbReference>
<protein>
    <recommendedName>
        <fullName evidence="3">FabZ</fullName>
    </recommendedName>
</protein>
<dbReference type="InterPro" id="IPR029069">
    <property type="entry name" value="HotDog_dom_sf"/>
</dbReference>
<dbReference type="RefSeq" id="WP_117158633.1">
    <property type="nucleotide sequence ID" value="NZ_QVID01000001.1"/>
</dbReference>
<reference evidence="1 2" key="1">
    <citation type="journal article" date="2007" name="Int. J. Syst. Evol. Microbiol.">
        <title>Marixanthomonas ophiurae gen. nov., sp. nov., a marine bacterium of the family Flavobacteriaceae isolated from a deep-sea brittle star.</title>
        <authorList>
            <person name="Romanenko L.A."/>
            <person name="Uchino M."/>
            <person name="Frolova G.M."/>
            <person name="Mikhailov V.V."/>
        </authorList>
    </citation>
    <scope>NUCLEOTIDE SEQUENCE [LARGE SCALE GENOMIC DNA]</scope>
    <source>
        <strain evidence="1 2">KMM 3046</strain>
    </source>
</reference>
<dbReference type="SUPFAM" id="SSF54637">
    <property type="entry name" value="Thioesterase/thiol ester dehydrase-isomerase"/>
    <property type="match status" value="1"/>
</dbReference>
<comment type="caution">
    <text evidence="1">The sequence shown here is derived from an EMBL/GenBank/DDBJ whole genome shotgun (WGS) entry which is preliminary data.</text>
</comment>
<evidence type="ECO:0000313" key="1">
    <source>
        <dbReference type="EMBL" id="RFN59571.1"/>
    </source>
</evidence>
<evidence type="ECO:0000313" key="2">
    <source>
        <dbReference type="Proteomes" id="UP000261082"/>
    </source>
</evidence>